<accession>A0A1F6MB40</accession>
<dbReference type="InterPro" id="IPR001790">
    <property type="entry name" value="Ribosomal_uL10"/>
</dbReference>
<gene>
    <name evidence="5" type="primary">rplJ</name>
    <name evidence="6" type="ORF">A3D53_00110</name>
</gene>
<comment type="similarity">
    <text evidence="1 5">Belongs to the universal ribosomal protein uL10 family.</text>
</comment>
<name>A0A1F6MB40_9BACT</name>
<dbReference type="PANTHER" id="PTHR11560">
    <property type="entry name" value="39S RIBOSOMAL PROTEIN L10, MITOCHONDRIAL"/>
    <property type="match status" value="1"/>
</dbReference>
<keyword evidence="2 5" id="KW-0689">Ribosomal protein</keyword>
<evidence type="ECO:0000313" key="7">
    <source>
        <dbReference type="Proteomes" id="UP000176413"/>
    </source>
</evidence>
<dbReference type="HAMAP" id="MF_00362">
    <property type="entry name" value="Ribosomal_uL10"/>
    <property type="match status" value="1"/>
</dbReference>
<evidence type="ECO:0000256" key="3">
    <source>
        <dbReference type="ARBA" id="ARBA00023274"/>
    </source>
</evidence>
<dbReference type="EMBL" id="MFQA01000028">
    <property type="protein sequence ID" value="OGH68835.1"/>
    <property type="molecule type" value="Genomic_DNA"/>
</dbReference>
<dbReference type="SUPFAM" id="SSF160369">
    <property type="entry name" value="Ribosomal protein L10-like"/>
    <property type="match status" value="1"/>
</dbReference>
<dbReference type="CDD" id="cd05797">
    <property type="entry name" value="Ribosomal_L10"/>
    <property type="match status" value="1"/>
</dbReference>
<dbReference type="GO" id="GO:0070180">
    <property type="term" value="F:large ribosomal subunit rRNA binding"/>
    <property type="evidence" value="ECO:0007669"/>
    <property type="project" value="UniProtKB-UniRule"/>
</dbReference>
<dbReference type="Gene3D" id="6.10.250.290">
    <property type="match status" value="1"/>
</dbReference>
<dbReference type="Gene3D" id="3.30.70.1730">
    <property type="match status" value="1"/>
</dbReference>
<proteinExistence type="inferred from homology"/>
<dbReference type="GO" id="GO:1990904">
    <property type="term" value="C:ribonucleoprotein complex"/>
    <property type="evidence" value="ECO:0007669"/>
    <property type="project" value="UniProtKB-KW"/>
</dbReference>
<evidence type="ECO:0000256" key="5">
    <source>
        <dbReference type="HAMAP-Rule" id="MF_00362"/>
    </source>
</evidence>
<keyword evidence="3 5" id="KW-0687">Ribonucleoprotein</keyword>
<dbReference type="Pfam" id="PF00466">
    <property type="entry name" value="Ribosomal_L10"/>
    <property type="match status" value="1"/>
</dbReference>
<sequence length="173" mass="18123">MPKTKQQKQATVESLVAGLKTAKGVVFANFQGLTVAQTENLRKEARKAGVSVLAAKKTLIKRALDQAGLNDIDTASFQGGVATFVGADEIASAKVVATFAKKNEIVKIFGGIVDGKFVDAAMVKSLSALPSKLELLGKLVGSLNRPIADFVQVNAGIIRALPNVLNAYKATKA</sequence>
<dbReference type="GO" id="GO:0006412">
    <property type="term" value="P:translation"/>
    <property type="evidence" value="ECO:0007669"/>
    <property type="project" value="UniProtKB-UniRule"/>
</dbReference>
<comment type="function">
    <text evidence="5">Forms part of the ribosomal stalk, playing a central role in the interaction of the ribosome with GTP-bound translation factors.</text>
</comment>
<evidence type="ECO:0000256" key="1">
    <source>
        <dbReference type="ARBA" id="ARBA00008889"/>
    </source>
</evidence>
<evidence type="ECO:0000256" key="2">
    <source>
        <dbReference type="ARBA" id="ARBA00022980"/>
    </source>
</evidence>
<comment type="caution">
    <text evidence="6">The sequence shown here is derived from an EMBL/GenBank/DDBJ whole genome shotgun (WGS) entry which is preliminary data.</text>
</comment>
<protein>
    <recommendedName>
        <fullName evidence="4 5">Large ribosomal subunit protein uL10</fullName>
    </recommendedName>
</protein>
<keyword evidence="5" id="KW-0694">RNA-binding</keyword>
<evidence type="ECO:0000313" key="6">
    <source>
        <dbReference type="EMBL" id="OGH68835.1"/>
    </source>
</evidence>
<organism evidence="6 7">
    <name type="scientific">Candidatus Magasanikbacteria bacterium RIFCSPHIGHO2_02_FULL_45_10</name>
    <dbReference type="NCBI Taxonomy" id="1798679"/>
    <lineage>
        <taxon>Bacteria</taxon>
        <taxon>Candidatus Magasanikiibacteriota</taxon>
    </lineage>
</organism>
<comment type="subunit">
    <text evidence="5">Part of the ribosomal stalk of the 50S ribosomal subunit. The N-terminus interacts with L11 and the large rRNA to form the base of the stalk. The C-terminus forms an elongated spine to which L12 dimers bind in a sequential fashion forming a multimeric L10(L12)X complex.</text>
</comment>
<dbReference type="InterPro" id="IPR022973">
    <property type="entry name" value="Ribosomal_uL10_bac"/>
</dbReference>
<dbReference type="NCBIfam" id="NF000955">
    <property type="entry name" value="PRK00099.1-1"/>
    <property type="match status" value="1"/>
</dbReference>
<dbReference type="InterPro" id="IPR047865">
    <property type="entry name" value="Ribosomal_uL10_bac_type"/>
</dbReference>
<reference evidence="6 7" key="1">
    <citation type="journal article" date="2016" name="Nat. Commun.">
        <title>Thousands of microbial genomes shed light on interconnected biogeochemical processes in an aquifer system.</title>
        <authorList>
            <person name="Anantharaman K."/>
            <person name="Brown C.T."/>
            <person name="Hug L.A."/>
            <person name="Sharon I."/>
            <person name="Castelle C.J."/>
            <person name="Probst A.J."/>
            <person name="Thomas B.C."/>
            <person name="Singh A."/>
            <person name="Wilkins M.J."/>
            <person name="Karaoz U."/>
            <person name="Brodie E.L."/>
            <person name="Williams K.H."/>
            <person name="Hubbard S.S."/>
            <person name="Banfield J.F."/>
        </authorList>
    </citation>
    <scope>NUCLEOTIDE SEQUENCE [LARGE SCALE GENOMIC DNA]</scope>
</reference>
<keyword evidence="5" id="KW-0699">rRNA-binding</keyword>
<evidence type="ECO:0000256" key="4">
    <source>
        <dbReference type="ARBA" id="ARBA00035202"/>
    </source>
</evidence>
<dbReference type="Proteomes" id="UP000176413">
    <property type="component" value="Unassembled WGS sequence"/>
</dbReference>
<dbReference type="InterPro" id="IPR043141">
    <property type="entry name" value="Ribosomal_uL10-like_sf"/>
</dbReference>
<dbReference type="GO" id="GO:0005840">
    <property type="term" value="C:ribosome"/>
    <property type="evidence" value="ECO:0007669"/>
    <property type="project" value="UniProtKB-KW"/>
</dbReference>
<dbReference type="AlphaFoldDB" id="A0A1F6MB40"/>